<name>A0A0F9GFP8_9ZZZZ</name>
<dbReference type="SUPFAM" id="SSF102405">
    <property type="entry name" value="MCP/YpsA-like"/>
    <property type="match status" value="1"/>
</dbReference>
<dbReference type="EMBL" id="LAZR01026591">
    <property type="protein sequence ID" value="KKL68245.1"/>
    <property type="molecule type" value="Genomic_DNA"/>
</dbReference>
<protein>
    <recommendedName>
        <fullName evidence="2">Rossman fold protein, TIGR00730 family</fullName>
    </recommendedName>
</protein>
<reference evidence="1" key="1">
    <citation type="journal article" date="2015" name="Nature">
        <title>Complex archaea that bridge the gap between prokaryotes and eukaryotes.</title>
        <authorList>
            <person name="Spang A."/>
            <person name="Saw J.H."/>
            <person name="Jorgensen S.L."/>
            <person name="Zaremba-Niedzwiedzka K."/>
            <person name="Martijn J."/>
            <person name="Lind A.E."/>
            <person name="van Eijk R."/>
            <person name="Schleper C."/>
            <person name="Guy L."/>
            <person name="Ettema T.J."/>
        </authorList>
    </citation>
    <scope>NUCLEOTIDE SEQUENCE</scope>
</reference>
<gene>
    <name evidence="1" type="ORF">LCGC14_2126920</name>
</gene>
<dbReference type="PANTHER" id="PTHR43393">
    <property type="entry name" value="CYTOKININ RIBOSIDE 5'-MONOPHOSPHATE PHOSPHORIBOHYDROLASE"/>
    <property type="match status" value="1"/>
</dbReference>
<dbReference type="PANTHER" id="PTHR43393:SF2">
    <property type="entry name" value="CYTOKININ RIBOSIDE 5'-MONOPHOSPHATE PHOSPHORIBOHYDROLASE"/>
    <property type="match status" value="1"/>
</dbReference>
<evidence type="ECO:0008006" key="2">
    <source>
        <dbReference type="Google" id="ProtNLM"/>
    </source>
</evidence>
<accession>A0A0F9GFP8</accession>
<dbReference type="InterPro" id="IPR031100">
    <property type="entry name" value="LOG_fam"/>
</dbReference>
<comment type="caution">
    <text evidence="1">The sequence shown here is derived from an EMBL/GenBank/DDBJ whole genome shotgun (WGS) entry which is preliminary data.</text>
</comment>
<dbReference type="GO" id="GO:0005829">
    <property type="term" value="C:cytosol"/>
    <property type="evidence" value="ECO:0007669"/>
    <property type="project" value="TreeGrafter"/>
</dbReference>
<dbReference type="AlphaFoldDB" id="A0A0F9GFP8"/>
<dbReference type="Pfam" id="PF03641">
    <property type="entry name" value="Lysine_decarbox"/>
    <property type="match status" value="1"/>
</dbReference>
<sequence length="330" mass="37035">MVGETKRARRRYRTGDEEVDAKIAELVEASGLSSDSDLVAEMITSCFRVARDRSDRGEMKLVNAALKEFAYAFKVFKQYRGVRKVSIFGSSRSDPEDPNYQCARMFAEEIAERGWMVITGAGPGIMEAGHEGAGAERSFGANIRLPMDVEPNVVIEGDPKLINFKYFFTRKVTFLKESHALALFPGGFGTLDELFELLTLMQTGKSDLHPVVLLEAEGGGYWPEWCRFIERHLTERGLISPEDMDLVYVTNSIDSAVAEIEGFYRNYHSQRYVDGVLVLRLQRLPDERSLARLSQEFADILRSGTLRAVEPSGDEVAEGDFPDLPRLALD</sequence>
<feature type="non-terminal residue" evidence="1">
    <location>
        <position position="330"/>
    </location>
</feature>
<dbReference type="InterPro" id="IPR052341">
    <property type="entry name" value="LOG_family_nucleotidases"/>
</dbReference>
<evidence type="ECO:0000313" key="1">
    <source>
        <dbReference type="EMBL" id="KKL68245.1"/>
    </source>
</evidence>
<proteinExistence type="predicted"/>
<dbReference type="Gene3D" id="3.40.50.450">
    <property type="match status" value="1"/>
</dbReference>
<organism evidence="1">
    <name type="scientific">marine sediment metagenome</name>
    <dbReference type="NCBI Taxonomy" id="412755"/>
    <lineage>
        <taxon>unclassified sequences</taxon>
        <taxon>metagenomes</taxon>
        <taxon>ecological metagenomes</taxon>
    </lineage>
</organism>